<reference evidence="1 2" key="1">
    <citation type="submission" date="2018-08" db="EMBL/GenBank/DDBJ databases">
        <title>Genomic Encyclopedia of Archaeal and Bacterial Type Strains, Phase II (KMG-II): from individual species to whole genera.</title>
        <authorList>
            <person name="Goeker M."/>
        </authorList>
    </citation>
    <scope>NUCLEOTIDE SEQUENCE [LARGE SCALE GENOMIC DNA]</scope>
    <source>
        <strain evidence="1 2">DSM 17099</strain>
    </source>
</reference>
<name>A0A3D9XT32_PARVE</name>
<proteinExistence type="predicted"/>
<protein>
    <submittedName>
        <fullName evidence="1">Uncharacterized protein DUF3626</fullName>
    </submittedName>
</protein>
<evidence type="ECO:0000313" key="1">
    <source>
        <dbReference type="EMBL" id="REF73555.1"/>
    </source>
</evidence>
<accession>A0A3D9XT32</accession>
<organism evidence="1 2">
    <name type="scientific">Paracoccus versutus</name>
    <name type="common">Thiobacillus versutus</name>
    <dbReference type="NCBI Taxonomy" id="34007"/>
    <lineage>
        <taxon>Bacteria</taxon>
        <taxon>Pseudomonadati</taxon>
        <taxon>Pseudomonadota</taxon>
        <taxon>Alphaproteobacteria</taxon>
        <taxon>Rhodobacterales</taxon>
        <taxon>Paracoccaceae</taxon>
        <taxon>Paracoccus</taxon>
    </lineage>
</organism>
<sequence>MAVIMKTAYSGSSVGSEITSPVGRALAHLRQKSPHGAEDVSYPITLNFHPDVTVSGALVIDLIARHGTYRSQFETGTSSGGLTAYEGGDRWSWESRVFGGAYDNAHPSLRPKYGALNYRHDPAGGSRRFGSCHIRLASHVRSRTSFCYPDSYWEPHHYAVDDVRPLIVLAEENALDLDPFLDNYIEAHVHGALSVPEDVEAVVLDPSFKGTRIGTAAASLGCAVEWHGGFRLSLNCLANCETFRGAAVADAITQIAECGVVTPVAIWRARSHLLDYQMAKWVWHCVARYGGNSLVAT</sequence>
<evidence type="ECO:0000313" key="2">
    <source>
        <dbReference type="Proteomes" id="UP000256941"/>
    </source>
</evidence>
<gene>
    <name evidence="1" type="ORF">BDD41_2120</name>
</gene>
<dbReference type="Proteomes" id="UP000256941">
    <property type="component" value="Unassembled WGS sequence"/>
</dbReference>
<comment type="caution">
    <text evidence="1">The sequence shown here is derived from an EMBL/GenBank/DDBJ whole genome shotgun (WGS) entry which is preliminary data.</text>
</comment>
<dbReference type="Pfam" id="PF12294">
    <property type="entry name" value="DUF3626"/>
    <property type="match status" value="2"/>
</dbReference>
<dbReference type="AlphaFoldDB" id="A0A3D9XT32"/>
<dbReference type="EMBL" id="QTUJ01000001">
    <property type="protein sequence ID" value="REF73555.1"/>
    <property type="molecule type" value="Genomic_DNA"/>
</dbReference>
<dbReference type="InterPro" id="IPR022074">
    <property type="entry name" value="DUF3626"/>
</dbReference>